<feature type="compositionally biased region" description="Polar residues" evidence="1">
    <location>
        <begin position="145"/>
        <end position="157"/>
    </location>
</feature>
<dbReference type="OrthoDB" id="2446119at2759"/>
<name>A0A9N8Z5R7_9GLOM</name>
<gene>
    <name evidence="2" type="ORF">ALEPTO_LOCUS2351</name>
</gene>
<evidence type="ECO:0000313" key="2">
    <source>
        <dbReference type="EMBL" id="CAG8478228.1"/>
    </source>
</evidence>
<evidence type="ECO:0000256" key="1">
    <source>
        <dbReference type="SAM" id="MobiDB-lite"/>
    </source>
</evidence>
<keyword evidence="3" id="KW-1185">Reference proteome</keyword>
<comment type="caution">
    <text evidence="2">The sequence shown here is derived from an EMBL/GenBank/DDBJ whole genome shotgun (WGS) entry which is preliminary data.</text>
</comment>
<dbReference type="AlphaFoldDB" id="A0A9N8Z5R7"/>
<evidence type="ECO:0000313" key="3">
    <source>
        <dbReference type="Proteomes" id="UP000789508"/>
    </source>
</evidence>
<accession>A0A9N8Z5R7</accession>
<proteinExistence type="predicted"/>
<feature type="region of interest" description="Disordered" evidence="1">
    <location>
        <begin position="29"/>
        <end position="61"/>
    </location>
</feature>
<dbReference type="EMBL" id="CAJVPS010000336">
    <property type="protein sequence ID" value="CAG8478228.1"/>
    <property type="molecule type" value="Genomic_DNA"/>
</dbReference>
<feature type="compositionally biased region" description="Polar residues" evidence="1">
    <location>
        <begin position="29"/>
        <end position="54"/>
    </location>
</feature>
<reference evidence="2" key="1">
    <citation type="submission" date="2021-06" db="EMBL/GenBank/DDBJ databases">
        <authorList>
            <person name="Kallberg Y."/>
            <person name="Tangrot J."/>
            <person name="Rosling A."/>
        </authorList>
    </citation>
    <scope>NUCLEOTIDE SEQUENCE</scope>
    <source>
        <strain evidence="2">FL130A</strain>
    </source>
</reference>
<organism evidence="2 3">
    <name type="scientific">Ambispora leptoticha</name>
    <dbReference type="NCBI Taxonomy" id="144679"/>
    <lineage>
        <taxon>Eukaryota</taxon>
        <taxon>Fungi</taxon>
        <taxon>Fungi incertae sedis</taxon>
        <taxon>Mucoromycota</taxon>
        <taxon>Glomeromycotina</taxon>
        <taxon>Glomeromycetes</taxon>
        <taxon>Archaeosporales</taxon>
        <taxon>Ambisporaceae</taxon>
        <taxon>Ambispora</taxon>
    </lineage>
</organism>
<dbReference type="Proteomes" id="UP000789508">
    <property type="component" value="Unassembled WGS sequence"/>
</dbReference>
<feature type="compositionally biased region" description="Basic and acidic residues" evidence="1">
    <location>
        <begin position="126"/>
        <end position="144"/>
    </location>
</feature>
<sequence length="178" mass="20439">MSSELELLKQQIIALEVENTEHELAHSYQVNTPKQISQNGSPKNTPDNTLNYSNIHPPEPVSPEDKMVDEFVNSMYKEQVSNDIIQSIREKKLRDQELLSTSENNICHEQSLIQEKCQEISVTNHDDRQKNFSDPDIETKEHLSQESSGSKSPNHNIYVSEEPDEIEPTKKTLSHQFP</sequence>
<protein>
    <submittedName>
        <fullName evidence="2">13823_t:CDS:1</fullName>
    </submittedName>
</protein>
<feature type="region of interest" description="Disordered" evidence="1">
    <location>
        <begin position="126"/>
        <end position="178"/>
    </location>
</feature>